<evidence type="ECO:0000313" key="2">
    <source>
        <dbReference type="EMBL" id="KAG8060892.1"/>
    </source>
</evidence>
<evidence type="ECO:0000313" key="3">
    <source>
        <dbReference type="Proteomes" id="UP000729402"/>
    </source>
</evidence>
<evidence type="ECO:0000256" key="1">
    <source>
        <dbReference type="SAM" id="MobiDB-lite"/>
    </source>
</evidence>
<dbReference type="Proteomes" id="UP000729402">
    <property type="component" value="Unassembled WGS sequence"/>
</dbReference>
<protein>
    <submittedName>
        <fullName evidence="2">Uncharacterized protein</fullName>
    </submittedName>
</protein>
<comment type="caution">
    <text evidence="2">The sequence shown here is derived from an EMBL/GenBank/DDBJ whole genome shotgun (WGS) entry which is preliminary data.</text>
</comment>
<gene>
    <name evidence="2" type="ORF">GUJ93_ZPchr0002g25684</name>
</gene>
<reference evidence="2" key="2">
    <citation type="submission" date="2021-02" db="EMBL/GenBank/DDBJ databases">
        <authorList>
            <person name="Kimball J.A."/>
            <person name="Haas M.W."/>
            <person name="Macchietto M."/>
            <person name="Kono T."/>
            <person name="Duquette J."/>
            <person name="Shao M."/>
        </authorList>
    </citation>
    <scope>NUCLEOTIDE SEQUENCE</scope>
    <source>
        <tissue evidence="2">Fresh leaf tissue</tissue>
    </source>
</reference>
<proteinExistence type="predicted"/>
<keyword evidence="3" id="KW-1185">Reference proteome</keyword>
<accession>A0A8J5SDD9</accession>
<dbReference type="AlphaFoldDB" id="A0A8J5SDD9"/>
<dbReference type="EMBL" id="JAAALK010000287">
    <property type="protein sequence ID" value="KAG8060892.1"/>
    <property type="molecule type" value="Genomic_DNA"/>
</dbReference>
<name>A0A8J5SDD9_ZIZPA</name>
<feature type="region of interest" description="Disordered" evidence="1">
    <location>
        <begin position="64"/>
        <end position="84"/>
    </location>
</feature>
<sequence>MTPGIDKPDGSAITSQMGWVSRQEVRLISAIHLVGDTVRRWRGMLSLRERKGLRRRRRQLHYERHGGNEGDTRDRHTVLWRGLD</sequence>
<reference evidence="2" key="1">
    <citation type="journal article" date="2021" name="bioRxiv">
        <title>Whole Genome Assembly and Annotation of Northern Wild Rice, Zizania palustris L., Supports a Whole Genome Duplication in the Zizania Genus.</title>
        <authorList>
            <person name="Haas M."/>
            <person name="Kono T."/>
            <person name="Macchietto M."/>
            <person name="Millas R."/>
            <person name="McGilp L."/>
            <person name="Shao M."/>
            <person name="Duquette J."/>
            <person name="Hirsch C.N."/>
            <person name="Kimball J."/>
        </authorList>
    </citation>
    <scope>NUCLEOTIDE SEQUENCE</scope>
    <source>
        <tissue evidence="2">Fresh leaf tissue</tissue>
    </source>
</reference>
<organism evidence="2 3">
    <name type="scientific">Zizania palustris</name>
    <name type="common">Northern wild rice</name>
    <dbReference type="NCBI Taxonomy" id="103762"/>
    <lineage>
        <taxon>Eukaryota</taxon>
        <taxon>Viridiplantae</taxon>
        <taxon>Streptophyta</taxon>
        <taxon>Embryophyta</taxon>
        <taxon>Tracheophyta</taxon>
        <taxon>Spermatophyta</taxon>
        <taxon>Magnoliopsida</taxon>
        <taxon>Liliopsida</taxon>
        <taxon>Poales</taxon>
        <taxon>Poaceae</taxon>
        <taxon>BOP clade</taxon>
        <taxon>Oryzoideae</taxon>
        <taxon>Oryzeae</taxon>
        <taxon>Zizaniinae</taxon>
        <taxon>Zizania</taxon>
    </lineage>
</organism>